<proteinExistence type="predicted"/>
<dbReference type="RefSeq" id="WP_061928488.1">
    <property type="nucleotide sequence ID" value="NZ_JABCQN010000017.1"/>
</dbReference>
<reference evidence="1" key="1">
    <citation type="submission" date="2020-04" db="EMBL/GenBank/DDBJ databases">
        <authorList>
            <person name="Sombolestani A."/>
        </authorList>
    </citation>
    <scope>NUCLEOTIDE SEQUENCE</scope>
    <source>
        <strain evidence="1">R71697</strain>
    </source>
</reference>
<name>A0A9Q2ISZ2_GLUJA</name>
<dbReference type="GeneID" id="81476027"/>
<comment type="caution">
    <text evidence="1">The sequence shown here is derived from an EMBL/GenBank/DDBJ whole genome shotgun (WGS) entry which is preliminary data.</text>
</comment>
<evidence type="ECO:0000313" key="1">
    <source>
        <dbReference type="EMBL" id="MBF0872145.1"/>
    </source>
</evidence>
<reference evidence="1" key="2">
    <citation type="submission" date="2020-11" db="EMBL/GenBank/DDBJ databases">
        <title>Description of novel Gluconobacter species.</title>
        <authorList>
            <person name="Cleenwerck I."/>
            <person name="Cnockaert M."/>
            <person name="Borremans W."/>
            <person name="Wieme A.D."/>
            <person name="De Vuyst L."/>
            <person name="Vandamme P."/>
        </authorList>
    </citation>
    <scope>NUCLEOTIDE SEQUENCE</scope>
    <source>
        <strain evidence="1">R71697</strain>
    </source>
</reference>
<dbReference type="EMBL" id="JABCQN010000017">
    <property type="protein sequence ID" value="MBF0872145.1"/>
    <property type="molecule type" value="Genomic_DNA"/>
</dbReference>
<dbReference type="AlphaFoldDB" id="A0A9Q2ISZ2"/>
<evidence type="ECO:0000313" key="2">
    <source>
        <dbReference type="Proteomes" id="UP000661006"/>
    </source>
</evidence>
<dbReference type="Proteomes" id="UP000661006">
    <property type="component" value="Unassembled WGS sequence"/>
</dbReference>
<organism evidence="1 2">
    <name type="scientific">Gluconobacter japonicus</name>
    <dbReference type="NCBI Taxonomy" id="376620"/>
    <lineage>
        <taxon>Bacteria</taxon>
        <taxon>Pseudomonadati</taxon>
        <taxon>Pseudomonadota</taxon>
        <taxon>Alphaproteobacteria</taxon>
        <taxon>Acetobacterales</taxon>
        <taxon>Acetobacteraceae</taxon>
        <taxon>Gluconobacter</taxon>
    </lineage>
</organism>
<sequence length="389" mass="43295">MPYAKGEDMIGKRLVLHGTFIEAYLYFDFLWLFASDGSVRAFDIAAFCNECLNGEAAAARALFSDNRLIQTGNDELYSQVTRLRKIGGRYDVSPTDIDRFSYIFERELEFRSLLDVKFYYGCAYVGTDASTVQLTVASQGSSREKRGSIARSGLNNRKLSDLPARAFHCRFGAIGAACGPAGGLIGFGADLEDRVSEFQLKLFTQSSYGVALNGPVITNLSRRNQVQIFDATLEDESSTKEIDSEFSHLDEKYSLTNISKNPSEEISNKINGFSEKDSIEGMFLFNKTIWKFDAEGYCCRVKLMGDGFNLGPIELTPSRQAPPGRVLSMSSMLGGVIAETDDAVFIQQSGQWKSLIEEPVYSTRGYQNSKRYQRVATAVTRDRVEIIVI</sequence>
<gene>
    <name evidence="1" type="ORF">HKD32_15135</name>
</gene>
<protein>
    <submittedName>
        <fullName evidence="1">Uncharacterized protein</fullName>
    </submittedName>
</protein>
<accession>A0A9Q2ISZ2</accession>